<keyword evidence="3 7" id="KW-1134">Transmembrane beta strand</keyword>
<dbReference type="Proteomes" id="UP000467305">
    <property type="component" value="Unassembled WGS sequence"/>
</dbReference>
<dbReference type="EMBL" id="WAAU01000024">
    <property type="protein sequence ID" value="KAB1155208.1"/>
    <property type="molecule type" value="Genomic_DNA"/>
</dbReference>
<sequence length="1059" mass="115181">MIKTKLNGILTLTLTLIMQISFAQERVISGNVSDESGPLPGVAIIKKGTTTGTETNFDGNFSIKAKKGEILVFSFLSMKKVEKIVGDSDQINVIMKNDNVLDEVVVTAQGVKKEKRALGYSVATVDSEQLSNKPQNDVARALAGKVPGVSIVGGGGVSGAAANINIRGISSINGNNSPLFVIDGVLVSSSTNTQSGALSSSGASTASRISDIDPNNIASLSILKGLSATVLYGSQGRNGVVLITTKTGAGNNKNGKAWANISTSYYVNAISSTPDYQNTYGNGWQLGSGKAFSNWGPKFTPGATINHPYSGNTYATTQGGGSFDTFFPQFVGQSYEYKPYNSVDNFFKPGDIVNVSLSLGKASEDYSYSMSFSNLEETGFTPGSTLDRQNFSIGGSANLDYGLSIQGNINVSVTNKKNPPTAGSTGTSNVRDGAAGVYANVLYTPRSIDLNNLPYQDSQGRSVYYRSSNDIQNPLWTVNNQYVKEKTPRVNGKFQASLKLFEGASLTWKTGFDIYSETQEFFSNKGGIQIALGSYQKIKNTEFTWDHSALFNYETNLNDNITLESSIGFSIYNNTFERLTSNYSEQLVFNKFFASNFVNKNAGDFYNRESKILGLFGTATFGYKKYLYLNIAGRNDWASTHEIANRSIFYPSTSVSFIPTSAFPSLKSKYGLNYLKLRGGYATSANFADPYRTRATLGIGSNLWLLDGTGNPINTNSVSNVLANPNLKPELLSEIEIGLDAKLVNNRIGIDLSLYKKNAKDQIVNQSLDPSTGATSTTINAGELETKGIELGLNLIPIKNENFNWDTYFNFNSVRTKVISLPNGIKELRTAGPFTNLANFAIVGEQYNLIKGSYIQRDANNNPIVNEQGFYTLAPGEKVIGNPNPDFTLNFTNNIRYKNWNLGMQWDYVKGGDIYSATAYTLTSRGLTKNTDFDRSIPVVLPGVKADGTPNDIQISANDAYWAGSAFSSEFRIYDATTIRLREVSLTYKFTDEMLKGTFFNNVSLSLTGNNLWFKAINMPDAINFDPEVTSLGVSNSRGFDLLTGPTSKRYGLSLNLSF</sequence>
<dbReference type="Pfam" id="PF07715">
    <property type="entry name" value="Plug"/>
    <property type="match status" value="1"/>
</dbReference>
<evidence type="ECO:0000256" key="3">
    <source>
        <dbReference type="ARBA" id="ARBA00022452"/>
    </source>
</evidence>
<dbReference type="InterPro" id="IPR036942">
    <property type="entry name" value="Beta-barrel_TonB_sf"/>
</dbReference>
<dbReference type="InterPro" id="IPR023996">
    <property type="entry name" value="TonB-dep_OMP_SusC/RagA"/>
</dbReference>
<evidence type="ECO:0000256" key="2">
    <source>
        <dbReference type="ARBA" id="ARBA00022448"/>
    </source>
</evidence>
<dbReference type="Gene3D" id="2.40.170.20">
    <property type="entry name" value="TonB-dependent receptor, beta-barrel domain"/>
    <property type="match status" value="1"/>
</dbReference>
<dbReference type="InterPro" id="IPR037066">
    <property type="entry name" value="Plug_dom_sf"/>
</dbReference>
<proteinExistence type="inferred from homology"/>
<dbReference type="OrthoDB" id="9768177at2"/>
<dbReference type="PROSITE" id="PS52016">
    <property type="entry name" value="TONB_DEPENDENT_REC_3"/>
    <property type="match status" value="1"/>
</dbReference>
<dbReference type="GO" id="GO:0009279">
    <property type="term" value="C:cell outer membrane"/>
    <property type="evidence" value="ECO:0007669"/>
    <property type="project" value="UniProtKB-SubCell"/>
</dbReference>
<dbReference type="Pfam" id="PF13715">
    <property type="entry name" value="CarbopepD_reg_2"/>
    <property type="match status" value="1"/>
</dbReference>
<name>A0A7J5ACL9_9FLAO</name>
<comment type="caution">
    <text evidence="10">The sequence shown here is derived from an EMBL/GenBank/DDBJ whole genome shotgun (WGS) entry which is preliminary data.</text>
</comment>
<evidence type="ECO:0000313" key="11">
    <source>
        <dbReference type="Proteomes" id="UP000467305"/>
    </source>
</evidence>
<feature type="domain" description="TonB-dependent receptor plug" evidence="9">
    <location>
        <begin position="115"/>
        <end position="240"/>
    </location>
</feature>
<gene>
    <name evidence="10" type="ORF">F7018_12075</name>
</gene>
<dbReference type="RefSeq" id="WP_150900319.1">
    <property type="nucleotide sequence ID" value="NZ_WAAU01000024.1"/>
</dbReference>
<accession>A0A7J5ACL9</accession>
<organism evidence="10 11">
    <name type="scientific">Tenacibaculum aiptasiae</name>
    <dbReference type="NCBI Taxonomy" id="426481"/>
    <lineage>
        <taxon>Bacteria</taxon>
        <taxon>Pseudomonadati</taxon>
        <taxon>Bacteroidota</taxon>
        <taxon>Flavobacteriia</taxon>
        <taxon>Flavobacteriales</taxon>
        <taxon>Flavobacteriaceae</taxon>
        <taxon>Tenacibaculum</taxon>
    </lineage>
</organism>
<evidence type="ECO:0000256" key="1">
    <source>
        <dbReference type="ARBA" id="ARBA00004571"/>
    </source>
</evidence>
<evidence type="ECO:0000256" key="7">
    <source>
        <dbReference type="PROSITE-ProRule" id="PRU01360"/>
    </source>
</evidence>
<evidence type="ECO:0000256" key="8">
    <source>
        <dbReference type="SAM" id="SignalP"/>
    </source>
</evidence>
<dbReference type="Gene3D" id="2.170.130.10">
    <property type="entry name" value="TonB-dependent receptor, plug domain"/>
    <property type="match status" value="1"/>
</dbReference>
<keyword evidence="11" id="KW-1185">Reference proteome</keyword>
<evidence type="ECO:0000256" key="5">
    <source>
        <dbReference type="ARBA" id="ARBA00023136"/>
    </source>
</evidence>
<keyword evidence="5 7" id="KW-0472">Membrane</keyword>
<comment type="subcellular location">
    <subcellularLocation>
        <location evidence="1 7">Cell outer membrane</location>
        <topology evidence="1 7">Multi-pass membrane protein</topology>
    </subcellularLocation>
</comment>
<keyword evidence="2 7" id="KW-0813">Transport</keyword>
<comment type="similarity">
    <text evidence="7">Belongs to the TonB-dependent receptor family.</text>
</comment>
<keyword evidence="4 7" id="KW-0812">Transmembrane</keyword>
<evidence type="ECO:0000256" key="6">
    <source>
        <dbReference type="ARBA" id="ARBA00023237"/>
    </source>
</evidence>
<dbReference type="SUPFAM" id="SSF56935">
    <property type="entry name" value="Porins"/>
    <property type="match status" value="1"/>
</dbReference>
<reference evidence="10 11" key="1">
    <citation type="submission" date="2019-09" db="EMBL/GenBank/DDBJ databases">
        <authorList>
            <person name="Cao W.R."/>
        </authorList>
    </citation>
    <scope>NUCLEOTIDE SEQUENCE [LARGE SCALE GENOMIC DNA]</scope>
    <source>
        <strain evidence="11">a4</strain>
    </source>
</reference>
<dbReference type="NCBIfam" id="TIGR04056">
    <property type="entry name" value="OMP_RagA_SusC"/>
    <property type="match status" value="1"/>
</dbReference>
<evidence type="ECO:0000313" key="10">
    <source>
        <dbReference type="EMBL" id="KAB1155208.1"/>
    </source>
</evidence>
<protein>
    <submittedName>
        <fullName evidence="10">SusC/RagA family TonB-linked outer membrane protein</fullName>
    </submittedName>
</protein>
<dbReference type="InterPro" id="IPR012910">
    <property type="entry name" value="Plug_dom"/>
</dbReference>
<dbReference type="InterPro" id="IPR039426">
    <property type="entry name" value="TonB-dep_rcpt-like"/>
</dbReference>
<feature type="chain" id="PRO_5029672220" evidence="8">
    <location>
        <begin position="24"/>
        <end position="1059"/>
    </location>
</feature>
<dbReference type="AlphaFoldDB" id="A0A7J5ACL9"/>
<keyword evidence="6 7" id="KW-0998">Cell outer membrane</keyword>
<evidence type="ECO:0000259" key="9">
    <source>
        <dbReference type="Pfam" id="PF07715"/>
    </source>
</evidence>
<evidence type="ECO:0000256" key="4">
    <source>
        <dbReference type="ARBA" id="ARBA00022692"/>
    </source>
</evidence>
<feature type="signal peptide" evidence="8">
    <location>
        <begin position="1"/>
        <end position="23"/>
    </location>
</feature>
<dbReference type="InterPro" id="IPR008969">
    <property type="entry name" value="CarboxyPept-like_regulatory"/>
</dbReference>
<dbReference type="SUPFAM" id="SSF49464">
    <property type="entry name" value="Carboxypeptidase regulatory domain-like"/>
    <property type="match status" value="1"/>
</dbReference>
<keyword evidence="8" id="KW-0732">Signal</keyword>